<dbReference type="SMART" id="SM01091">
    <property type="entry name" value="CorC_HlyC"/>
    <property type="match status" value="1"/>
</dbReference>
<evidence type="ECO:0000256" key="4">
    <source>
        <dbReference type="ARBA" id="ARBA00022737"/>
    </source>
</evidence>
<dbReference type="RefSeq" id="WP_144658515.1">
    <property type="nucleotide sequence ID" value="NZ_VIAE01000009.1"/>
</dbReference>
<keyword evidence="7 9" id="KW-0472">Membrane</keyword>
<evidence type="ECO:0000259" key="12">
    <source>
        <dbReference type="PROSITE" id="PS51846"/>
    </source>
</evidence>
<feature type="domain" description="CBS" evidence="11">
    <location>
        <begin position="210"/>
        <end position="270"/>
    </location>
</feature>
<evidence type="ECO:0000256" key="8">
    <source>
        <dbReference type="PROSITE-ProRule" id="PRU00703"/>
    </source>
</evidence>
<dbReference type="InterPro" id="IPR044751">
    <property type="entry name" value="Ion_transp-like_CBS"/>
</dbReference>
<dbReference type="PROSITE" id="PS51846">
    <property type="entry name" value="CNNM"/>
    <property type="match status" value="1"/>
</dbReference>
<dbReference type="SUPFAM" id="SSF54631">
    <property type="entry name" value="CBS-domain pair"/>
    <property type="match status" value="1"/>
</dbReference>
<reference evidence="13 14" key="1">
    <citation type="submission" date="2019-06" db="EMBL/GenBank/DDBJ databases">
        <title>Draft Genome Sequence of Candidatus Phytoplasma pini-Related Strain MDPP: A Resource for Comparative Genomics of Gymnosperm-infecting Phytoplasmas.</title>
        <authorList>
            <person name="Cai W."/>
            <person name="Costanzo S."/>
            <person name="Shao J."/>
            <person name="Zhao Y."/>
            <person name="Davis R."/>
        </authorList>
    </citation>
    <scope>NUCLEOTIDE SEQUENCE [LARGE SCALE GENOMIC DNA]</scope>
    <source>
        <strain evidence="13 14">MDPP</strain>
    </source>
</reference>
<dbReference type="CDD" id="cd04590">
    <property type="entry name" value="CBS_pair_CorC_HlyC_assoc"/>
    <property type="match status" value="1"/>
</dbReference>
<evidence type="ECO:0000256" key="5">
    <source>
        <dbReference type="ARBA" id="ARBA00022989"/>
    </source>
</evidence>
<evidence type="ECO:0000256" key="9">
    <source>
        <dbReference type="PROSITE-ProRule" id="PRU01193"/>
    </source>
</evidence>
<dbReference type="PROSITE" id="PS51371">
    <property type="entry name" value="CBS"/>
    <property type="match status" value="2"/>
</dbReference>
<name>A0A559KJ46_9MOLU</name>
<dbReference type="GO" id="GO:0005886">
    <property type="term" value="C:plasma membrane"/>
    <property type="evidence" value="ECO:0007669"/>
    <property type="project" value="TreeGrafter"/>
</dbReference>
<evidence type="ECO:0000313" key="14">
    <source>
        <dbReference type="Proteomes" id="UP000320078"/>
    </source>
</evidence>
<dbReference type="Pfam" id="PF03471">
    <property type="entry name" value="CorC_HlyC"/>
    <property type="match status" value="1"/>
</dbReference>
<dbReference type="OrthoDB" id="9798188at2"/>
<dbReference type="InterPro" id="IPR016169">
    <property type="entry name" value="FAD-bd_PCMH_sub2"/>
</dbReference>
<dbReference type="Pfam" id="PF00571">
    <property type="entry name" value="CBS"/>
    <property type="match status" value="2"/>
</dbReference>
<dbReference type="AlphaFoldDB" id="A0A559KJ46"/>
<evidence type="ECO:0000256" key="2">
    <source>
        <dbReference type="ARBA" id="ARBA00006337"/>
    </source>
</evidence>
<evidence type="ECO:0000256" key="7">
    <source>
        <dbReference type="ARBA" id="ARBA00023136"/>
    </source>
</evidence>
<dbReference type="Pfam" id="PF01595">
    <property type="entry name" value="CNNM"/>
    <property type="match status" value="1"/>
</dbReference>
<dbReference type="Gene3D" id="3.10.580.10">
    <property type="entry name" value="CBS-domain"/>
    <property type="match status" value="1"/>
</dbReference>
<dbReference type="InterPro" id="IPR002550">
    <property type="entry name" value="CNNM"/>
</dbReference>
<dbReference type="InterPro" id="IPR046342">
    <property type="entry name" value="CBS_dom_sf"/>
</dbReference>
<feature type="transmembrane region" description="Helical" evidence="10">
    <location>
        <begin position="59"/>
        <end position="79"/>
    </location>
</feature>
<dbReference type="InterPro" id="IPR036318">
    <property type="entry name" value="FAD-bd_PCMH-like_sf"/>
</dbReference>
<dbReference type="PANTHER" id="PTHR22777:SF17">
    <property type="entry name" value="UPF0053 PROTEIN SLL0260"/>
    <property type="match status" value="1"/>
</dbReference>
<accession>A0A559KJ46</accession>
<keyword evidence="6 8" id="KW-0129">CBS domain</keyword>
<keyword evidence="5 9" id="KW-1133">Transmembrane helix</keyword>
<dbReference type="GO" id="GO:0050660">
    <property type="term" value="F:flavin adenine dinucleotide binding"/>
    <property type="evidence" value="ECO:0007669"/>
    <property type="project" value="InterPro"/>
</dbReference>
<dbReference type="Gene3D" id="3.30.465.10">
    <property type="match status" value="1"/>
</dbReference>
<evidence type="ECO:0000259" key="11">
    <source>
        <dbReference type="PROSITE" id="PS51371"/>
    </source>
</evidence>
<keyword evidence="4" id="KW-0677">Repeat</keyword>
<dbReference type="PANTHER" id="PTHR22777">
    <property type="entry name" value="HEMOLYSIN-RELATED"/>
    <property type="match status" value="1"/>
</dbReference>
<feature type="transmembrane region" description="Helical" evidence="10">
    <location>
        <begin position="125"/>
        <end position="147"/>
    </location>
</feature>
<sequence>MSQPLVILIILILILINSFLSAKEIAFVSLSENKINLEVKKGFKKALKIKKFKEKPSHFLTVIQIMVHILTFFQGIILNDHIISNKTMNSYFYFKYFIEITVIFISIVFGEIIPKRIALVFPLKTAYFLTSIFDLICFLVKPFFWFLNKISNLILYFLKIDINIKKDVVAEDELRFLLNVSYRKGIIDSNENNMIQNIFDFDGTIVSNIMCHRKSIVAIESDITKKELISFILKEKYTRFPVYEGNIDKIIGIIHVKDLIKGLLIENNSQQFCKEKFHDQKKKIAQINETEFQLDNIMSQNQNSNKFDIKHFLRKAYFVMEFKNISELFKEMQLTQNHIAIVVDEYGGTSGLVTIEDLIEEILGDIKDEYDKKNVDDILKISDKEYIIKGTSHLHEIEDHLKANLPIEEYDTLSGFMLSKFKKMPDKNTEIEIIYNDWKFIGLTHDGLVIDKIKVNKLNNDILSSKIKDN</sequence>
<keyword evidence="14" id="KW-1185">Reference proteome</keyword>
<organism evidence="13 14">
    <name type="scientific">Candidatus Phytoplasma pini</name>
    <dbReference type="NCBI Taxonomy" id="267362"/>
    <lineage>
        <taxon>Bacteria</taxon>
        <taxon>Bacillati</taxon>
        <taxon>Mycoplasmatota</taxon>
        <taxon>Mollicutes</taxon>
        <taxon>Acholeplasmatales</taxon>
        <taxon>Acholeplasmataceae</taxon>
        <taxon>Candidatus Phytoplasma</taxon>
    </lineage>
</organism>
<evidence type="ECO:0000256" key="10">
    <source>
        <dbReference type="SAM" id="Phobius"/>
    </source>
</evidence>
<dbReference type="SUPFAM" id="SSF56176">
    <property type="entry name" value="FAD-binding/transporter-associated domain-like"/>
    <property type="match status" value="1"/>
</dbReference>
<gene>
    <name evidence="13" type="primary">yhdP</name>
    <name evidence="13" type="ORF">MDPP_00325</name>
</gene>
<keyword evidence="3 9" id="KW-0812">Transmembrane</keyword>
<feature type="domain" description="CBS" evidence="11">
    <location>
        <begin position="312"/>
        <end position="369"/>
    </location>
</feature>
<dbReference type="Proteomes" id="UP000320078">
    <property type="component" value="Unassembled WGS sequence"/>
</dbReference>
<evidence type="ECO:0000256" key="3">
    <source>
        <dbReference type="ARBA" id="ARBA00022692"/>
    </source>
</evidence>
<dbReference type="InterPro" id="IPR005170">
    <property type="entry name" value="Transptr-assoc_dom"/>
</dbReference>
<comment type="caution">
    <text evidence="13">The sequence shown here is derived from an EMBL/GenBank/DDBJ whole genome shotgun (WGS) entry which is preliminary data.</text>
</comment>
<evidence type="ECO:0000256" key="1">
    <source>
        <dbReference type="ARBA" id="ARBA00004141"/>
    </source>
</evidence>
<evidence type="ECO:0000256" key="6">
    <source>
        <dbReference type="ARBA" id="ARBA00023122"/>
    </source>
</evidence>
<proteinExistence type="inferred from homology"/>
<dbReference type="InterPro" id="IPR000644">
    <property type="entry name" value="CBS_dom"/>
</dbReference>
<dbReference type="EMBL" id="VIAE01000009">
    <property type="protein sequence ID" value="TVY12146.1"/>
    <property type="molecule type" value="Genomic_DNA"/>
</dbReference>
<feature type="transmembrane region" description="Helical" evidence="10">
    <location>
        <begin position="91"/>
        <end position="113"/>
    </location>
</feature>
<protein>
    <submittedName>
        <fullName evidence="13">Hemolysin</fullName>
    </submittedName>
</protein>
<feature type="domain" description="CNNM transmembrane" evidence="12">
    <location>
        <begin position="1"/>
        <end position="191"/>
    </location>
</feature>
<evidence type="ECO:0000313" key="13">
    <source>
        <dbReference type="EMBL" id="TVY12146.1"/>
    </source>
</evidence>
<comment type="subcellular location">
    <subcellularLocation>
        <location evidence="1">Membrane</location>
        <topology evidence="1">Multi-pass membrane protein</topology>
    </subcellularLocation>
</comment>
<comment type="similarity">
    <text evidence="2">Belongs to the UPF0053 family.</text>
</comment>